<dbReference type="Gene3D" id="3.30.497.10">
    <property type="entry name" value="Antithrombin, subunit I, domain 2"/>
    <property type="match status" value="1"/>
</dbReference>
<dbReference type="PROSITE" id="PS00284">
    <property type="entry name" value="SERPIN"/>
    <property type="match status" value="1"/>
</dbReference>
<dbReference type="PANTHER" id="PTHR11461:SF211">
    <property type="entry name" value="GH10112P-RELATED"/>
    <property type="match status" value="1"/>
</dbReference>
<dbReference type="InterPro" id="IPR023796">
    <property type="entry name" value="Serpin_dom"/>
</dbReference>
<feature type="signal peptide" evidence="2">
    <location>
        <begin position="1"/>
        <end position="17"/>
    </location>
</feature>
<organism evidence="5">
    <name type="scientific">candidate division WOR-3 bacterium</name>
    <dbReference type="NCBI Taxonomy" id="2052148"/>
    <lineage>
        <taxon>Bacteria</taxon>
        <taxon>Bacteria division WOR-3</taxon>
    </lineage>
</organism>
<dbReference type="EMBL" id="DSTU01000004">
    <property type="protein sequence ID" value="HFJ53675.1"/>
    <property type="molecule type" value="Genomic_DNA"/>
</dbReference>
<dbReference type="InterPro" id="IPR042178">
    <property type="entry name" value="Serpin_sf_1"/>
</dbReference>
<dbReference type="SUPFAM" id="SSF56574">
    <property type="entry name" value="Serpins"/>
    <property type="match status" value="1"/>
</dbReference>
<evidence type="ECO:0000259" key="3">
    <source>
        <dbReference type="SMART" id="SM00093"/>
    </source>
</evidence>
<dbReference type="CDD" id="cd19588">
    <property type="entry name" value="serpin_miropin-like"/>
    <property type="match status" value="1"/>
</dbReference>
<dbReference type="InterPro" id="IPR042185">
    <property type="entry name" value="Serpin_sf_2"/>
</dbReference>
<evidence type="ECO:0000256" key="2">
    <source>
        <dbReference type="SAM" id="SignalP"/>
    </source>
</evidence>
<evidence type="ECO:0000256" key="1">
    <source>
        <dbReference type="RuleBase" id="RU000411"/>
    </source>
</evidence>
<dbReference type="Gene3D" id="2.30.39.10">
    <property type="entry name" value="Alpha-1-antitrypsin, domain 1"/>
    <property type="match status" value="1"/>
</dbReference>
<comment type="caution">
    <text evidence="5">The sequence shown here is derived from an EMBL/GenBank/DDBJ whole genome shotgun (WGS) entry which is preliminary data.</text>
</comment>
<dbReference type="GO" id="GO:0005615">
    <property type="term" value="C:extracellular space"/>
    <property type="evidence" value="ECO:0007669"/>
    <property type="project" value="InterPro"/>
</dbReference>
<gene>
    <name evidence="4" type="ORF">ENP94_07530</name>
    <name evidence="5" type="ORF">ENS16_03175</name>
</gene>
<evidence type="ECO:0000313" key="4">
    <source>
        <dbReference type="EMBL" id="HEA87837.1"/>
    </source>
</evidence>
<dbReference type="InterPro" id="IPR023795">
    <property type="entry name" value="Serpin_CS"/>
</dbReference>
<dbReference type="InterPro" id="IPR036186">
    <property type="entry name" value="Serpin_sf"/>
</dbReference>
<dbReference type="GO" id="GO:0004867">
    <property type="term" value="F:serine-type endopeptidase inhibitor activity"/>
    <property type="evidence" value="ECO:0007669"/>
    <property type="project" value="InterPro"/>
</dbReference>
<dbReference type="EMBL" id="DSLG01000008">
    <property type="protein sequence ID" value="HEA87837.1"/>
    <property type="molecule type" value="Genomic_DNA"/>
</dbReference>
<dbReference type="Pfam" id="PF00079">
    <property type="entry name" value="Serpin"/>
    <property type="match status" value="1"/>
</dbReference>
<dbReference type="SMART" id="SM00093">
    <property type="entry name" value="SERPIN"/>
    <property type="match status" value="1"/>
</dbReference>
<dbReference type="InterPro" id="IPR000215">
    <property type="entry name" value="Serpin_fam"/>
</dbReference>
<feature type="domain" description="Serpin" evidence="3">
    <location>
        <begin position="35"/>
        <end position="393"/>
    </location>
</feature>
<protein>
    <submittedName>
        <fullName evidence="5">Serpin family protein</fullName>
    </submittedName>
</protein>
<accession>A0A7C3EM15</accession>
<evidence type="ECO:0000313" key="5">
    <source>
        <dbReference type="EMBL" id="HFJ53675.1"/>
    </source>
</evidence>
<comment type="similarity">
    <text evidence="1">Belongs to the serpin family.</text>
</comment>
<dbReference type="AlphaFoldDB" id="A0A7C3EM15"/>
<keyword evidence="2" id="KW-0732">Signal</keyword>
<sequence>MCTLLLLSLFSSPLRGANPPVAPELLAAAKNRFGFALLNELAAVQPAENLLISPYSIATALTMTANGAASETKNVMLKTLSLSGIRTEELNPGEKNLLDSLITARRNDVTLEIANSIWARQGIAFKSAFRQELQHFYSAELFTLDFNSPDAASRINSWVSRRTHDKIRSIISRINPEHALFLINAVYFKGKWQQPFDPQLTAEDVFYLPDNRTVRVQMMHRSGKFSYFAGAGFEAVELPYGQGKISMFLLLPEEKTGLPALLKQLTMENWSAWRTQFASRQGQIALPRFQIEYEQSLKPALSRLGMELAFDLNRANFSAMCSQPRLAIGDVKHKSFIEVNEEGTEAAAVTSVEMVMTAIPVNTFNLVFNRPFLFLIQDNTTGTILFIGTVVHPAPEK</sequence>
<name>A0A7C3EM15_UNCW3</name>
<proteinExistence type="inferred from homology"/>
<dbReference type="PANTHER" id="PTHR11461">
    <property type="entry name" value="SERINE PROTEASE INHIBITOR, SERPIN"/>
    <property type="match status" value="1"/>
</dbReference>
<feature type="chain" id="PRO_5039820297" evidence="2">
    <location>
        <begin position="18"/>
        <end position="397"/>
    </location>
</feature>
<reference evidence="5" key="1">
    <citation type="journal article" date="2020" name="mSystems">
        <title>Genome- and Community-Level Interaction Insights into Carbon Utilization and Element Cycling Functions of Hydrothermarchaeota in Hydrothermal Sediment.</title>
        <authorList>
            <person name="Zhou Z."/>
            <person name="Liu Y."/>
            <person name="Xu W."/>
            <person name="Pan J."/>
            <person name="Luo Z.H."/>
            <person name="Li M."/>
        </authorList>
    </citation>
    <scope>NUCLEOTIDE SEQUENCE [LARGE SCALE GENOMIC DNA]</scope>
    <source>
        <strain evidence="4">SpSt-265</strain>
        <strain evidence="5">SpSt-465</strain>
    </source>
</reference>